<feature type="domain" description="B box-type" evidence="10">
    <location>
        <begin position="1"/>
        <end position="47"/>
    </location>
</feature>
<keyword evidence="4 9" id="KW-0863">Zinc-finger</keyword>
<evidence type="ECO:0000313" key="11">
    <source>
        <dbReference type="EMBL" id="KAK6134965.1"/>
    </source>
</evidence>
<evidence type="ECO:0000256" key="8">
    <source>
        <dbReference type="ARBA" id="ARBA00023242"/>
    </source>
</evidence>
<keyword evidence="8" id="KW-0539">Nucleus</keyword>
<evidence type="ECO:0000256" key="4">
    <source>
        <dbReference type="ARBA" id="ARBA00022771"/>
    </source>
</evidence>
<dbReference type="PANTHER" id="PTHR31832">
    <property type="entry name" value="B-BOX ZINC FINGER PROTEIN 22"/>
    <property type="match status" value="1"/>
</dbReference>
<comment type="subcellular location">
    <subcellularLocation>
        <location evidence="1">Nucleus</location>
    </subcellularLocation>
</comment>
<evidence type="ECO:0000256" key="6">
    <source>
        <dbReference type="ARBA" id="ARBA00023015"/>
    </source>
</evidence>
<gene>
    <name evidence="11" type="ORF">DH2020_031302</name>
</gene>
<dbReference type="Proteomes" id="UP001318860">
    <property type="component" value="Unassembled WGS sequence"/>
</dbReference>
<organism evidence="11 12">
    <name type="scientific">Rehmannia glutinosa</name>
    <name type="common">Chinese foxglove</name>
    <dbReference type="NCBI Taxonomy" id="99300"/>
    <lineage>
        <taxon>Eukaryota</taxon>
        <taxon>Viridiplantae</taxon>
        <taxon>Streptophyta</taxon>
        <taxon>Embryophyta</taxon>
        <taxon>Tracheophyta</taxon>
        <taxon>Spermatophyta</taxon>
        <taxon>Magnoliopsida</taxon>
        <taxon>eudicotyledons</taxon>
        <taxon>Gunneridae</taxon>
        <taxon>Pentapetalae</taxon>
        <taxon>asterids</taxon>
        <taxon>lamiids</taxon>
        <taxon>Lamiales</taxon>
        <taxon>Orobanchaceae</taxon>
        <taxon>Rehmannieae</taxon>
        <taxon>Rehmannia</taxon>
    </lineage>
</organism>
<evidence type="ECO:0000259" key="10">
    <source>
        <dbReference type="PROSITE" id="PS50119"/>
    </source>
</evidence>
<dbReference type="PROSITE" id="PS50119">
    <property type="entry name" value="ZF_BBOX"/>
    <property type="match status" value="1"/>
</dbReference>
<evidence type="ECO:0000256" key="3">
    <source>
        <dbReference type="ARBA" id="ARBA00022737"/>
    </source>
</evidence>
<name>A0ABR0VMG2_REHGL</name>
<evidence type="ECO:0000313" key="12">
    <source>
        <dbReference type="Proteomes" id="UP001318860"/>
    </source>
</evidence>
<keyword evidence="5" id="KW-0862">Zinc</keyword>
<evidence type="ECO:0000256" key="2">
    <source>
        <dbReference type="ARBA" id="ARBA00022723"/>
    </source>
</evidence>
<dbReference type="EMBL" id="JABTTQ020001124">
    <property type="protein sequence ID" value="KAK6134965.1"/>
    <property type="molecule type" value="Genomic_DNA"/>
</dbReference>
<keyword evidence="7" id="KW-0804">Transcription</keyword>
<dbReference type="InterPro" id="IPR000315">
    <property type="entry name" value="Znf_B-box"/>
</dbReference>
<accession>A0ABR0VMG2</accession>
<dbReference type="InterPro" id="IPR049808">
    <property type="entry name" value="CONSTANS-like_Bbox1"/>
</dbReference>
<evidence type="ECO:0000256" key="1">
    <source>
        <dbReference type="ARBA" id="ARBA00004123"/>
    </source>
</evidence>
<keyword evidence="12" id="KW-1185">Reference proteome</keyword>
<proteinExistence type="predicted"/>
<dbReference type="CDD" id="cd19821">
    <property type="entry name" value="Bbox1_BBX-like"/>
    <property type="match status" value="1"/>
</dbReference>
<dbReference type="PANTHER" id="PTHR31832:SF68">
    <property type="entry name" value="B-BOX ZINC FINGER PROTEIN 22"/>
    <property type="match status" value="1"/>
</dbReference>
<evidence type="ECO:0000256" key="5">
    <source>
        <dbReference type="ARBA" id="ARBA00022833"/>
    </source>
</evidence>
<keyword evidence="6" id="KW-0805">Transcription regulation</keyword>
<dbReference type="SMART" id="SM00336">
    <property type="entry name" value="BBOX"/>
    <property type="match status" value="1"/>
</dbReference>
<keyword evidence="2" id="KW-0479">Metal-binding</keyword>
<keyword evidence="3" id="KW-0677">Repeat</keyword>
<protein>
    <recommendedName>
        <fullName evidence="10">B box-type domain-containing protein</fullName>
    </recommendedName>
</protein>
<dbReference type="InterPro" id="IPR051979">
    <property type="entry name" value="B-box_zinc_finger"/>
</dbReference>
<reference evidence="11 12" key="1">
    <citation type="journal article" date="2021" name="Comput. Struct. Biotechnol. J.">
        <title>De novo genome assembly of the potent medicinal plant Rehmannia glutinosa using nanopore technology.</title>
        <authorList>
            <person name="Ma L."/>
            <person name="Dong C."/>
            <person name="Song C."/>
            <person name="Wang X."/>
            <person name="Zheng X."/>
            <person name="Niu Y."/>
            <person name="Chen S."/>
            <person name="Feng W."/>
        </authorList>
    </citation>
    <scope>NUCLEOTIDE SEQUENCE [LARGE SCALE GENOMIC DNA]</scope>
    <source>
        <strain evidence="11">DH-2019</strain>
    </source>
</reference>
<evidence type="ECO:0000256" key="9">
    <source>
        <dbReference type="PROSITE-ProRule" id="PRU00024"/>
    </source>
</evidence>
<sequence length="228" mass="24968">MKIQCNVCEAAEANVLCCADEAALCWGCDQKVHAANKLASKHQRVPLSTSSSQMPKCDICQNLVLSRRGPPQFHQLVKTVEICLSSGVGGDFSSSMLPFTGGSAPWQLDEFLELGDYNQNYNQNYSFMDHGSSKADNGKLGDSDCSPGLRAADGDIDGDYDQMGQVPDTFWTVPEIPSPPTASGLNWPRKSHNLYDSNVFVPDIGSSPLSNFQYRLSHGDISKRRRRS</sequence>
<comment type="caution">
    <text evidence="11">The sequence shown here is derived from an EMBL/GenBank/DDBJ whole genome shotgun (WGS) entry which is preliminary data.</text>
</comment>
<evidence type="ECO:0000256" key="7">
    <source>
        <dbReference type="ARBA" id="ARBA00023163"/>
    </source>
</evidence>